<sequence>MAEDADLPKALVKRIVKAKLTTLQPQETDDQKREVQLNKDALLAFAESSKIFIAYVTATANDICKQAKRQIISGEDVATALEELEFDSFVGPIRQSLESFKRDNKEKNKRKAEQLRKRKAEKAEQVAPQPAEEGDKRLKMEPQGQQTGAEGSYTDDEMMLDHNPQHQHQQAAQVPSPS</sequence>
<feature type="domain" description="Transcription factor CBF/NF-Y/archaeal histone" evidence="4">
    <location>
        <begin position="6"/>
        <end position="81"/>
    </location>
</feature>
<dbReference type="InterPro" id="IPR051377">
    <property type="entry name" value="DNA_Pol-Epsilon_Subunit"/>
</dbReference>
<evidence type="ECO:0000313" key="5">
    <source>
        <dbReference type="EMBL" id="KAK9833707.1"/>
    </source>
</evidence>
<feature type="region of interest" description="Disordered" evidence="3">
    <location>
        <begin position="95"/>
        <end position="178"/>
    </location>
</feature>
<feature type="compositionally biased region" description="Basic and acidic residues" evidence="3">
    <location>
        <begin position="99"/>
        <end position="115"/>
    </location>
</feature>
<dbReference type="CDD" id="cd22928">
    <property type="entry name" value="HFD_POLE3_DPB4"/>
    <property type="match status" value="1"/>
</dbReference>
<dbReference type="Proteomes" id="UP001438707">
    <property type="component" value="Unassembled WGS sequence"/>
</dbReference>
<reference evidence="5 6" key="1">
    <citation type="journal article" date="2024" name="Nat. Commun.">
        <title>Phylogenomics reveals the evolutionary origins of lichenization in chlorophyte algae.</title>
        <authorList>
            <person name="Puginier C."/>
            <person name="Libourel C."/>
            <person name="Otte J."/>
            <person name="Skaloud P."/>
            <person name="Haon M."/>
            <person name="Grisel S."/>
            <person name="Petersen M."/>
            <person name="Berrin J.G."/>
            <person name="Delaux P.M."/>
            <person name="Dal Grande F."/>
            <person name="Keller J."/>
        </authorList>
    </citation>
    <scope>NUCLEOTIDE SEQUENCE [LARGE SCALE GENOMIC DNA]</scope>
    <source>
        <strain evidence="5 6">SAG 2145</strain>
    </source>
</reference>
<dbReference type="GO" id="GO:0008623">
    <property type="term" value="C:CHRAC"/>
    <property type="evidence" value="ECO:0007669"/>
    <property type="project" value="TreeGrafter"/>
</dbReference>
<dbReference type="GO" id="GO:0031507">
    <property type="term" value="P:heterochromatin formation"/>
    <property type="evidence" value="ECO:0007669"/>
    <property type="project" value="TreeGrafter"/>
</dbReference>
<comment type="subcellular location">
    <subcellularLocation>
        <location evidence="1">Nucleus</location>
    </subcellularLocation>
</comment>
<keyword evidence="2" id="KW-0539">Nucleus</keyword>
<keyword evidence="6" id="KW-1185">Reference proteome</keyword>
<dbReference type="GO" id="GO:0046982">
    <property type="term" value="F:protein heterodimerization activity"/>
    <property type="evidence" value="ECO:0007669"/>
    <property type="project" value="InterPro"/>
</dbReference>
<dbReference type="GO" id="GO:0006974">
    <property type="term" value="P:DNA damage response"/>
    <property type="evidence" value="ECO:0007669"/>
    <property type="project" value="TreeGrafter"/>
</dbReference>
<comment type="caution">
    <text evidence="5">The sequence shown here is derived from an EMBL/GenBank/DDBJ whole genome shotgun (WGS) entry which is preliminary data.</text>
</comment>
<dbReference type="InterPro" id="IPR003958">
    <property type="entry name" value="CBFA_NFYB_domain"/>
</dbReference>
<accession>A0AAW1RIW2</accession>
<protein>
    <recommendedName>
        <fullName evidence="4">Transcription factor CBF/NF-Y/archaeal histone domain-containing protein</fullName>
    </recommendedName>
</protein>
<dbReference type="AlphaFoldDB" id="A0AAW1RIW2"/>
<name>A0AAW1RIW2_9CHLO</name>
<evidence type="ECO:0000313" key="6">
    <source>
        <dbReference type="Proteomes" id="UP001438707"/>
    </source>
</evidence>
<dbReference type="GO" id="GO:0008622">
    <property type="term" value="C:epsilon DNA polymerase complex"/>
    <property type="evidence" value="ECO:0007669"/>
    <property type="project" value="TreeGrafter"/>
</dbReference>
<feature type="compositionally biased region" description="Low complexity" evidence="3">
    <location>
        <begin position="166"/>
        <end position="178"/>
    </location>
</feature>
<evidence type="ECO:0000256" key="3">
    <source>
        <dbReference type="SAM" id="MobiDB-lite"/>
    </source>
</evidence>
<dbReference type="EMBL" id="JALJOS010000010">
    <property type="protein sequence ID" value="KAK9833707.1"/>
    <property type="molecule type" value="Genomic_DNA"/>
</dbReference>
<dbReference type="Pfam" id="PF00808">
    <property type="entry name" value="CBFD_NFYB_HMF"/>
    <property type="match status" value="1"/>
</dbReference>
<dbReference type="PANTHER" id="PTHR46172:SF1">
    <property type="entry name" value="DNA POLYMERASE EPSILON SUBUNIT 3"/>
    <property type="match status" value="1"/>
</dbReference>
<evidence type="ECO:0000256" key="1">
    <source>
        <dbReference type="ARBA" id="ARBA00004123"/>
    </source>
</evidence>
<organism evidence="5 6">
    <name type="scientific">Apatococcus lobatus</name>
    <dbReference type="NCBI Taxonomy" id="904363"/>
    <lineage>
        <taxon>Eukaryota</taxon>
        <taxon>Viridiplantae</taxon>
        <taxon>Chlorophyta</taxon>
        <taxon>core chlorophytes</taxon>
        <taxon>Trebouxiophyceae</taxon>
        <taxon>Chlorellales</taxon>
        <taxon>Chlorellaceae</taxon>
        <taxon>Apatococcus</taxon>
    </lineage>
</organism>
<evidence type="ECO:0000256" key="2">
    <source>
        <dbReference type="ARBA" id="ARBA00023242"/>
    </source>
</evidence>
<dbReference type="PANTHER" id="PTHR46172">
    <property type="entry name" value="DNA POLYMERASE EPSILON SUBUNIT 3"/>
    <property type="match status" value="1"/>
</dbReference>
<dbReference type="GO" id="GO:0006272">
    <property type="term" value="P:leading strand elongation"/>
    <property type="evidence" value="ECO:0007669"/>
    <property type="project" value="TreeGrafter"/>
</dbReference>
<dbReference type="Gene3D" id="1.10.20.10">
    <property type="entry name" value="Histone, subunit A"/>
    <property type="match status" value="1"/>
</dbReference>
<proteinExistence type="predicted"/>
<dbReference type="GO" id="GO:0031490">
    <property type="term" value="F:chromatin DNA binding"/>
    <property type="evidence" value="ECO:0007669"/>
    <property type="project" value="TreeGrafter"/>
</dbReference>
<evidence type="ECO:0000259" key="4">
    <source>
        <dbReference type="Pfam" id="PF00808"/>
    </source>
</evidence>
<dbReference type="InterPro" id="IPR009072">
    <property type="entry name" value="Histone-fold"/>
</dbReference>
<dbReference type="SUPFAM" id="SSF47113">
    <property type="entry name" value="Histone-fold"/>
    <property type="match status" value="1"/>
</dbReference>
<gene>
    <name evidence="5" type="ORF">WJX74_003299</name>
</gene>